<reference evidence="1" key="1">
    <citation type="submission" date="2020-06" db="EMBL/GenBank/DDBJ databases">
        <title>Insight into the genomes of haloalkaliphilic bacilli from Kenyan soda lakes.</title>
        <authorList>
            <person name="Mwirichia R."/>
            <person name="Villamizar G.C."/>
            <person name="Poehlein A."/>
            <person name="Mugweru J."/>
            <person name="Kipnyargis A."/>
            <person name="Kiplimo D."/>
            <person name="Orwa P."/>
            <person name="Daniel R."/>
        </authorList>
    </citation>
    <scope>NUCLEOTIDE SEQUENCE</scope>
    <source>
        <strain evidence="1">B1096_S55</strain>
    </source>
</reference>
<name>A0A9Q4B295_SALAG</name>
<protein>
    <submittedName>
        <fullName evidence="1">Uncharacterized protein</fullName>
    </submittedName>
</protein>
<comment type="caution">
    <text evidence="1">The sequence shown here is derived from an EMBL/GenBank/DDBJ whole genome shotgun (WGS) entry which is preliminary data.</text>
</comment>
<evidence type="ECO:0000313" key="1">
    <source>
        <dbReference type="EMBL" id="MCR6096881.1"/>
    </source>
</evidence>
<dbReference type="RefSeq" id="WP_257821368.1">
    <property type="nucleotide sequence ID" value="NZ_JABXYM010000001.1"/>
</dbReference>
<sequence>MTDLEKLEKLFKEFGIEHTKNDEEDGCSLVLSEGDEKVDGYIHFGASFDFDEKGNFIKVFLYE</sequence>
<dbReference type="Proteomes" id="UP001057753">
    <property type="component" value="Unassembled WGS sequence"/>
</dbReference>
<proteinExistence type="predicted"/>
<dbReference type="EMBL" id="JABXYM010000001">
    <property type="protein sequence ID" value="MCR6096881.1"/>
    <property type="molecule type" value="Genomic_DNA"/>
</dbReference>
<keyword evidence="2" id="KW-1185">Reference proteome</keyword>
<evidence type="ECO:0000313" key="2">
    <source>
        <dbReference type="Proteomes" id="UP001057753"/>
    </source>
</evidence>
<organism evidence="1 2">
    <name type="scientific">Salipaludibacillus agaradhaerens</name>
    <name type="common">Bacillus agaradhaerens</name>
    <dbReference type="NCBI Taxonomy" id="76935"/>
    <lineage>
        <taxon>Bacteria</taxon>
        <taxon>Bacillati</taxon>
        <taxon>Bacillota</taxon>
        <taxon>Bacilli</taxon>
        <taxon>Bacillales</taxon>
        <taxon>Bacillaceae</taxon>
    </lineage>
</organism>
<dbReference type="AlphaFoldDB" id="A0A9Q4B295"/>
<gene>
    <name evidence="1" type="ORF">HXA33_09965</name>
</gene>
<accession>A0A9Q4B295</accession>